<dbReference type="SUPFAM" id="SSF52047">
    <property type="entry name" value="RNI-like"/>
    <property type="match status" value="1"/>
</dbReference>
<evidence type="ECO:0000259" key="1">
    <source>
        <dbReference type="Pfam" id="PF12937"/>
    </source>
</evidence>
<organism evidence="2 3">
    <name type="scientific">Scleroderma citrinum Foug A</name>
    <dbReference type="NCBI Taxonomy" id="1036808"/>
    <lineage>
        <taxon>Eukaryota</taxon>
        <taxon>Fungi</taxon>
        <taxon>Dikarya</taxon>
        <taxon>Basidiomycota</taxon>
        <taxon>Agaricomycotina</taxon>
        <taxon>Agaricomycetes</taxon>
        <taxon>Agaricomycetidae</taxon>
        <taxon>Boletales</taxon>
        <taxon>Sclerodermatineae</taxon>
        <taxon>Sclerodermataceae</taxon>
        <taxon>Scleroderma</taxon>
    </lineage>
</organism>
<dbReference type="AlphaFoldDB" id="A0A0C3EDT2"/>
<dbReference type="Proteomes" id="UP000053989">
    <property type="component" value="Unassembled WGS sequence"/>
</dbReference>
<dbReference type="InterPro" id="IPR032675">
    <property type="entry name" value="LRR_dom_sf"/>
</dbReference>
<reference evidence="3" key="2">
    <citation type="submission" date="2015-01" db="EMBL/GenBank/DDBJ databases">
        <title>Evolutionary Origins and Diversification of the Mycorrhizal Mutualists.</title>
        <authorList>
            <consortium name="DOE Joint Genome Institute"/>
            <consortium name="Mycorrhizal Genomics Consortium"/>
            <person name="Kohler A."/>
            <person name="Kuo A."/>
            <person name="Nagy L.G."/>
            <person name="Floudas D."/>
            <person name="Copeland A."/>
            <person name="Barry K.W."/>
            <person name="Cichocki N."/>
            <person name="Veneault-Fourrey C."/>
            <person name="LaButti K."/>
            <person name="Lindquist E.A."/>
            <person name="Lipzen A."/>
            <person name="Lundell T."/>
            <person name="Morin E."/>
            <person name="Murat C."/>
            <person name="Riley R."/>
            <person name="Ohm R."/>
            <person name="Sun H."/>
            <person name="Tunlid A."/>
            <person name="Henrissat B."/>
            <person name="Grigoriev I.V."/>
            <person name="Hibbett D.S."/>
            <person name="Martin F."/>
        </authorList>
    </citation>
    <scope>NUCLEOTIDE SEQUENCE [LARGE SCALE GENOMIC DNA]</scope>
    <source>
        <strain evidence="3">Foug A</strain>
    </source>
</reference>
<proteinExistence type="predicted"/>
<dbReference type="InParanoid" id="A0A0C3EDT2"/>
<evidence type="ECO:0000313" key="3">
    <source>
        <dbReference type="Proteomes" id="UP000053989"/>
    </source>
</evidence>
<feature type="domain" description="F-box" evidence="1">
    <location>
        <begin position="50"/>
        <end position="100"/>
    </location>
</feature>
<gene>
    <name evidence="2" type="ORF">SCLCIDRAFT_1207005</name>
</gene>
<keyword evidence="3" id="KW-1185">Reference proteome</keyword>
<dbReference type="InterPro" id="IPR001810">
    <property type="entry name" value="F-box_dom"/>
</dbReference>
<accession>A0A0C3EDT2</accession>
<protein>
    <recommendedName>
        <fullName evidence="1">F-box domain-containing protein</fullName>
    </recommendedName>
</protein>
<reference evidence="2 3" key="1">
    <citation type="submission" date="2014-04" db="EMBL/GenBank/DDBJ databases">
        <authorList>
            <consortium name="DOE Joint Genome Institute"/>
            <person name="Kuo A."/>
            <person name="Kohler A."/>
            <person name="Nagy L.G."/>
            <person name="Floudas D."/>
            <person name="Copeland A."/>
            <person name="Barry K.W."/>
            <person name="Cichocki N."/>
            <person name="Veneault-Fourrey C."/>
            <person name="LaButti K."/>
            <person name="Lindquist E.A."/>
            <person name="Lipzen A."/>
            <person name="Lundell T."/>
            <person name="Morin E."/>
            <person name="Murat C."/>
            <person name="Sun H."/>
            <person name="Tunlid A."/>
            <person name="Henrissat B."/>
            <person name="Grigoriev I.V."/>
            <person name="Hibbett D.S."/>
            <person name="Martin F."/>
            <person name="Nordberg H.P."/>
            <person name="Cantor M.N."/>
            <person name="Hua S.X."/>
        </authorList>
    </citation>
    <scope>NUCLEOTIDE SEQUENCE [LARGE SCALE GENOMIC DNA]</scope>
    <source>
        <strain evidence="2 3">Foug A</strain>
    </source>
</reference>
<dbReference type="OrthoDB" id="2641965at2759"/>
<sequence>MDDPAAARAKLARLEGEARKLAKGLLDARTAISEQRAKLDELIRSRPPPIHRLPTELLLSILSIEIHRYRGPRRKQELASVSCQWRDIILHTPSLWSTINVTWLNRSSIKIHLKRSREAPLTIVIDGGSPRWMPAPKLIALLDIVMSCAHRWYTLEAVGRGDASGYYPDGFMMFIFDKFKHLELPSLCRVRIGTDEDIYPLFSLAHTPALQHLDLGKFTPLSGLSAIPVLQTLRLAAHRGLGHPLFPNLIPTQKLTTLVLFGDVTQWLLQPNSIHFPVLRSLAVEVLGAEEFMKAIVSPNLEYLTYSSNSPSDAFGGVGSKFGKVRHISFSDVTPRCCSDYREYGGAMAFCEALPGIRHAELTGKDIPLFFQSAPGLSSTRRPADQWNHLESLVILNPSSNFPNSFTGLVDWLVDRRRLGFSQLRMKLVHTRHDPEAIPCNLYILQYYHDLKEYCSLEMEGFPLTQTMNIWLGENLPLMQSFPCFPRKFMRDIDTVFAEGDVCCGNDGASSEWNSRT</sequence>
<dbReference type="Gene3D" id="3.80.10.10">
    <property type="entry name" value="Ribonuclease Inhibitor"/>
    <property type="match status" value="1"/>
</dbReference>
<dbReference type="Pfam" id="PF12937">
    <property type="entry name" value="F-box-like"/>
    <property type="match status" value="1"/>
</dbReference>
<name>A0A0C3EDT2_9AGAM</name>
<dbReference type="EMBL" id="KN822004">
    <property type="protein sequence ID" value="KIM70835.1"/>
    <property type="molecule type" value="Genomic_DNA"/>
</dbReference>
<dbReference type="HOGENOM" id="CLU_023752_1_0_1"/>
<evidence type="ECO:0000313" key="2">
    <source>
        <dbReference type="EMBL" id="KIM70835.1"/>
    </source>
</evidence>